<organism evidence="2 3">
    <name type="scientific">Tanacetum coccineum</name>
    <dbReference type="NCBI Taxonomy" id="301880"/>
    <lineage>
        <taxon>Eukaryota</taxon>
        <taxon>Viridiplantae</taxon>
        <taxon>Streptophyta</taxon>
        <taxon>Embryophyta</taxon>
        <taxon>Tracheophyta</taxon>
        <taxon>Spermatophyta</taxon>
        <taxon>Magnoliopsida</taxon>
        <taxon>eudicotyledons</taxon>
        <taxon>Gunneridae</taxon>
        <taxon>Pentapetalae</taxon>
        <taxon>asterids</taxon>
        <taxon>campanulids</taxon>
        <taxon>Asterales</taxon>
        <taxon>Asteraceae</taxon>
        <taxon>Asteroideae</taxon>
        <taxon>Anthemideae</taxon>
        <taxon>Anthemidinae</taxon>
        <taxon>Tanacetum</taxon>
    </lineage>
</organism>
<feature type="region of interest" description="Disordered" evidence="1">
    <location>
        <begin position="370"/>
        <end position="390"/>
    </location>
</feature>
<evidence type="ECO:0000313" key="2">
    <source>
        <dbReference type="EMBL" id="GJT48433.1"/>
    </source>
</evidence>
<comment type="caution">
    <text evidence="2">The sequence shown here is derived from an EMBL/GenBank/DDBJ whole genome shotgun (WGS) entry which is preliminary data.</text>
</comment>
<feature type="region of interest" description="Disordered" evidence="1">
    <location>
        <begin position="37"/>
        <end position="66"/>
    </location>
</feature>
<accession>A0ABQ5EC19</accession>
<dbReference type="EMBL" id="BQNB010016153">
    <property type="protein sequence ID" value="GJT48433.1"/>
    <property type="molecule type" value="Genomic_DNA"/>
</dbReference>
<keyword evidence="3" id="KW-1185">Reference proteome</keyword>
<evidence type="ECO:0000256" key="1">
    <source>
        <dbReference type="SAM" id="MobiDB-lite"/>
    </source>
</evidence>
<evidence type="ECO:0000313" key="3">
    <source>
        <dbReference type="Proteomes" id="UP001151760"/>
    </source>
</evidence>
<proteinExistence type="predicted"/>
<dbReference type="Proteomes" id="UP001151760">
    <property type="component" value="Unassembled WGS sequence"/>
</dbReference>
<feature type="compositionally biased region" description="Basic residues" evidence="1">
    <location>
        <begin position="373"/>
        <end position="382"/>
    </location>
</feature>
<protein>
    <submittedName>
        <fullName evidence="2">Uncharacterized protein</fullName>
    </submittedName>
</protein>
<name>A0ABQ5EC19_9ASTR</name>
<sequence>MDNNRSDNMREGLGDPPATRVNLEAVYAHMNSSQSMVSGSLKTKTTRVLSNPSSTIRDGVDRGTTTVSSSYSNLGEISINPSMVSSSIGFGESNRAQNPNSGKPVTRFGDFADIMNAPSNVIPQQHQDVGVPLSNTIGSAAPFGLINETNVKTLFGDEIQDEVNKAGATQLSSSPKVSTSSPLVSLSTTINVPRELNSIDVAATFGVPLTTVGDLNKLINDIKADIVDNPSVMASPNVSNTNDNLGGKAPPSDPIVQYVDISKSYVGAAGASVKEQPNVISKFCPLLADPVYDGVNISIPRKVVEKGRSSFARCLIEVNSEANLVDVVTIGIPSLTGDDFTKETICVDPPVVTTSNVVSPTVEKTNNGFQTVGKKKKRKGKSKSINGGQFDGPSIKQIVRYKPKTTLSAPKKGTTNVSNPSTLSSMLKTVENFPKKDNFTTSNSFSALNDEEEDDEEVENVYNESANLFKINESSCFTAAAG</sequence>
<reference evidence="2" key="2">
    <citation type="submission" date="2022-01" db="EMBL/GenBank/DDBJ databases">
        <authorList>
            <person name="Yamashiro T."/>
            <person name="Shiraishi A."/>
            <person name="Satake H."/>
            <person name="Nakayama K."/>
        </authorList>
    </citation>
    <scope>NUCLEOTIDE SEQUENCE</scope>
</reference>
<gene>
    <name evidence="2" type="ORF">Tco_0974590</name>
</gene>
<feature type="compositionally biased region" description="Polar residues" evidence="1">
    <location>
        <begin position="37"/>
        <end position="56"/>
    </location>
</feature>
<reference evidence="2" key="1">
    <citation type="journal article" date="2022" name="Int. J. Mol. Sci.">
        <title>Draft Genome of Tanacetum Coccineum: Genomic Comparison of Closely Related Tanacetum-Family Plants.</title>
        <authorList>
            <person name="Yamashiro T."/>
            <person name="Shiraishi A."/>
            <person name="Nakayama K."/>
            <person name="Satake H."/>
        </authorList>
    </citation>
    <scope>NUCLEOTIDE SEQUENCE</scope>
</reference>